<proteinExistence type="predicted"/>
<sequence length="40" mass="4598">MRQRQPETQSNQTNALMERRRLVAKKTLAAPPQLFSGCLK</sequence>
<organism evidence="1 2">
    <name type="scientific">Kingella oralis ATCC 51147</name>
    <dbReference type="NCBI Taxonomy" id="629741"/>
    <lineage>
        <taxon>Bacteria</taxon>
        <taxon>Pseudomonadati</taxon>
        <taxon>Pseudomonadota</taxon>
        <taxon>Betaproteobacteria</taxon>
        <taxon>Neisseriales</taxon>
        <taxon>Neisseriaceae</taxon>
        <taxon>Kingella</taxon>
    </lineage>
</organism>
<dbReference type="STRING" id="629741.GCWU000324_00875"/>
<protein>
    <submittedName>
        <fullName evidence="1">Uncharacterized protein</fullName>
    </submittedName>
</protein>
<gene>
    <name evidence="1" type="ORF">GCWU000324_00875</name>
</gene>
<evidence type="ECO:0000313" key="2">
    <source>
        <dbReference type="Proteomes" id="UP000003009"/>
    </source>
</evidence>
<dbReference type="GeneID" id="84907979"/>
<comment type="caution">
    <text evidence="1">The sequence shown here is derived from an EMBL/GenBank/DDBJ whole genome shotgun (WGS) entry which is preliminary data.</text>
</comment>
<dbReference type="EMBL" id="ACJW02000002">
    <property type="protein sequence ID" value="EEP68964.1"/>
    <property type="molecule type" value="Genomic_DNA"/>
</dbReference>
<name>C4GFF9_9NEIS</name>
<dbReference type="HOGENOM" id="CLU_3290997_0_0_4"/>
<dbReference type="AlphaFoldDB" id="C4GFF9"/>
<dbReference type="RefSeq" id="WP_003794632.1">
    <property type="nucleotide sequence ID" value="NZ_GG665871.1"/>
</dbReference>
<evidence type="ECO:0000313" key="1">
    <source>
        <dbReference type="EMBL" id="EEP68964.1"/>
    </source>
</evidence>
<keyword evidence="2" id="KW-1185">Reference proteome</keyword>
<accession>C4GFF9</accession>
<dbReference type="Proteomes" id="UP000003009">
    <property type="component" value="Unassembled WGS sequence"/>
</dbReference>
<reference evidence="1" key="1">
    <citation type="submission" date="2009-04" db="EMBL/GenBank/DDBJ databases">
        <authorList>
            <person name="Weinstock G."/>
            <person name="Sodergren E."/>
            <person name="Clifton S."/>
            <person name="Fulton L."/>
            <person name="Fulton B."/>
            <person name="Courtney L."/>
            <person name="Fronick C."/>
            <person name="Harrison M."/>
            <person name="Strong C."/>
            <person name="Farmer C."/>
            <person name="Delahaunty K."/>
            <person name="Markovic C."/>
            <person name="Hall O."/>
            <person name="Minx P."/>
            <person name="Tomlinson C."/>
            <person name="Mitreva M."/>
            <person name="Nelson J."/>
            <person name="Hou S."/>
            <person name="Wollam A."/>
            <person name="Pepin K.H."/>
            <person name="Johnson M."/>
            <person name="Bhonagiri V."/>
            <person name="Nash W.E."/>
            <person name="Warren W."/>
            <person name="Chinwalla A."/>
            <person name="Mardis E.R."/>
            <person name="Wilson R.K."/>
        </authorList>
    </citation>
    <scope>NUCLEOTIDE SEQUENCE [LARGE SCALE GENOMIC DNA]</scope>
    <source>
        <strain evidence="1">ATCC 51147</strain>
    </source>
</reference>